<dbReference type="EMBL" id="CP029508">
    <property type="protein sequence ID" value="AYU76496.1"/>
    <property type="molecule type" value="Genomic_DNA"/>
</dbReference>
<dbReference type="Proteomes" id="UP000274082">
    <property type="component" value="Chromosome 9"/>
</dbReference>
<sequence length="415" mass="46459">MSSAIVSVGSRQVIPLASRLTVGIRLQGTIGFVDPASPYVVKPRPYVSYLATTLRRLQCAVALFVPTNTEHDREMMNMFYRRDFTVPFRYVNDHSKFIGAGSGRGNRKRGMAPNNYTEYLRIMANEANGTGQDTSRILFIDSEVNYRFTPVQTIVLDAYEPLTRRQQRRLVQQQYSNPFGDVSSRHARRYGAAAARARKTTVRHRAVMSAQHLQDAMDMQQKYTDFLIAEQEGVQLPPEMRDGVQDRHGDDLSHFSKRRTQRSASSSPPHPQQGGGTRGRILGPLSTPGPSSSADTESDKTPPDGNKGIKEVQQQRPSMSCALAVSLEDYSLVALAEMIAEMSASETSVADYIKTEPLIEKVEVPFHGKANYLAPENCDNIDLLNWDEIQVMEKAHSTGVPETVEETEDHKDFFR</sequence>
<keyword evidence="3" id="KW-1185">Reference proteome</keyword>
<accession>A0A3Q8IAS3</accession>
<feature type="compositionally biased region" description="Basic and acidic residues" evidence="1">
    <location>
        <begin position="239"/>
        <end position="254"/>
    </location>
</feature>
<evidence type="ECO:0000256" key="1">
    <source>
        <dbReference type="SAM" id="MobiDB-lite"/>
    </source>
</evidence>
<gene>
    <name evidence="2" type="ORF">LdCL_090010700</name>
</gene>
<evidence type="ECO:0000313" key="2">
    <source>
        <dbReference type="EMBL" id="AYU76496.1"/>
    </source>
</evidence>
<proteinExistence type="predicted"/>
<evidence type="ECO:0000313" key="3">
    <source>
        <dbReference type="Proteomes" id="UP000274082"/>
    </source>
</evidence>
<reference evidence="2 3" key="1">
    <citation type="journal article" date="2018" name="Sci. Rep.">
        <title>A complete Leishmania donovani reference genome identifies novel genetic variations associated with virulence.</title>
        <authorList>
            <person name="Lypaczewski P."/>
            <person name="Hoshizaki J."/>
            <person name="Zhang W.-W."/>
            <person name="McCall L.-I."/>
            <person name="Torcivia-Rodriguez J."/>
            <person name="Simonyan V."/>
            <person name="Kaur A."/>
            <person name="Dewar K."/>
            <person name="Matlashewski G."/>
        </authorList>
    </citation>
    <scope>NUCLEOTIDE SEQUENCE [LARGE SCALE GENOMIC DNA]</scope>
    <source>
        <strain evidence="2 3">LdCL</strain>
    </source>
</reference>
<organism evidence="2 3">
    <name type="scientific">Leishmania donovani</name>
    <dbReference type="NCBI Taxonomy" id="5661"/>
    <lineage>
        <taxon>Eukaryota</taxon>
        <taxon>Discoba</taxon>
        <taxon>Euglenozoa</taxon>
        <taxon>Kinetoplastea</taxon>
        <taxon>Metakinetoplastina</taxon>
        <taxon>Trypanosomatida</taxon>
        <taxon>Trypanosomatidae</taxon>
        <taxon>Leishmaniinae</taxon>
        <taxon>Leishmania</taxon>
    </lineage>
</organism>
<protein>
    <submittedName>
        <fullName evidence="2">Uncharacterized protein</fullName>
    </submittedName>
</protein>
<dbReference type="AlphaFoldDB" id="A0A3Q8IAS3"/>
<dbReference type="VEuPathDB" id="TriTrypDB:LDHU3_09.0690"/>
<dbReference type="VEuPathDB" id="TriTrypDB:LdCL_090010700"/>
<name>A0A3Q8IAS3_LEIDO</name>
<dbReference type="VEuPathDB" id="TriTrypDB:LdBPK_090560.1"/>
<feature type="region of interest" description="Disordered" evidence="1">
    <location>
        <begin position="239"/>
        <end position="317"/>
    </location>
</feature>
<feature type="compositionally biased region" description="Low complexity" evidence="1">
    <location>
        <begin position="282"/>
        <end position="293"/>
    </location>
</feature>
<feature type="compositionally biased region" description="Basic and acidic residues" evidence="1">
    <location>
        <begin position="297"/>
        <end position="310"/>
    </location>
</feature>
<dbReference type="OrthoDB" id="270570at2759"/>